<evidence type="ECO:0000313" key="1">
    <source>
        <dbReference type="EMBL" id="KIH44290.1"/>
    </source>
</evidence>
<sequence>MKTSRISTRTVLLERANTITSSVLITS</sequence>
<organism evidence="1 2">
    <name type="scientific">Ancylostoma duodenale</name>
    <dbReference type="NCBI Taxonomy" id="51022"/>
    <lineage>
        <taxon>Eukaryota</taxon>
        <taxon>Metazoa</taxon>
        <taxon>Ecdysozoa</taxon>
        <taxon>Nematoda</taxon>
        <taxon>Chromadorea</taxon>
        <taxon>Rhabditida</taxon>
        <taxon>Rhabditina</taxon>
        <taxon>Rhabditomorpha</taxon>
        <taxon>Strongyloidea</taxon>
        <taxon>Ancylostomatidae</taxon>
        <taxon>Ancylostomatinae</taxon>
        <taxon>Ancylostoma</taxon>
    </lineage>
</organism>
<evidence type="ECO:0000313" key="2">
    <source>
        <dbReference type="Proteomes" id="UP000054047"/>
    </source>
</evidence>
<name>A0A0C2F700_9BILA</name>
<accession>A0A0C2F700</accession>
<dbReference type="Proteomes" id="UP000054047">
    <property type="component" value="Unassembled WGS sequence"/>
</dbReference>
<dbReference type="EMBL" id="KN778844">
    <property type="protein sequence ID" value="KIH44290.1"/>
    <property type="molecule type" value="Genomic_DNA"/>
</dbReference>
<protein>
    <submittedName>
        <fullName evidence="1">Uncharacterized protein</fullName>
    </submittedName>
</protein>
<gene>
    <name evidence="1" type="ORF">ANCDUO_25685</name>
</gene>
<proteinExistence type="predicted"/>
<reference evidence="1 2" key="1">
    <citation type="submission" date="2013-12" db="EMBL/GenBank/DDBJ databases">
        <title>Draft genome of the parsitic nematode Ancylostoma duodenale.</title>
        <authorList>
            <person name="Mitreva M."/>
        </authorList>
    </citation>
    <scope>NUCLEOTIDE SEQUENCE [LARGE SCALE GENOMIC DNA]</scope>
    <source>
        <strain evidence="1 2">Zhejiang</strain>
    </source>
</reference>
<feature type="non-terminal residue" evidence="1">
    <location>
        <position position="27"/>
    </location>
</feature>
<keyword evidence="2" id="KW-1185">Reference proteome</keyword>
<dbReference type="AlphaFoldDB" id="A0A0C2F700"/>